<evidence type="ECO:0000256" key="5">
    <source>
        <dbReference type="ARBA" id="ARBA00022692"/>
    </source>
</evidence>
<comment type="similarity">
    <text evidence="2 10">Belongs to the UDP-glycosyltransferase family.</text>
</comment>
<keyword evidence="3 10" id="KW-0328">Glycosyltransferase</keyword>
<evidence type="ECO:0000256" key="2">
    <source>
        <dbReference type="ARBA" id="ARBA00009995"/>
    </source>
</evidence>
<sequence>MQFGFSLLYLLLLDLTSGCKFLAYSPQFAISHVNFIAKISDTLVEAGHEVVIVAPRIHPDIRRALAKKARVIELPENEHSRAWHEGEKMAMDLAWNNTMLELMVKGAWSGGFSVVSHMLKAANATVHHPGLIEQLRTEQFDAAFSENLVGFGIFHLAGISRTALAVSFANFESCYHLTQMPSDPSYVPSIFSSSGARMSFRERVSNTLSSFAFGLMFGYGAHLFQPIFDELTPGEKLQDMVADNSLVLLNSEPLLDFPRPSVHRVIEIGGIAVAMEAEPLTEYWSEVLNRRKRTVILSFGTYVRASRMPEIYKATIRNVMSKFDDVTFIWKYEVPEHNVSQGIENIVETTWLPQISLLNDDRLTAFITHGGQGSTLEAAYAGKPMLMMPTQGDQHRNSAMIKRAGFGELIQLSDLGEEDQLERAVRDILENQEYANNAKRVASMLKNKPFSAKQKLVRNMEFLACYGPLRMLDHEGRNLNFIQYFLIDVFLFLSGATAAVISLIGICCIASCRWCSRKLSRKYDELKQD</sequence>
<dbReference type="SUPFAM" id="SSF53756">
    <property type="entry name" value="UDP-Glycosyltransferase/glycogen phosphorylase"/>
    <property type="match status" value="1"/>
</dbReference>
<keyword evidence="13" id="KW-1185">Reference proteome</keyword>
<dbReference type="InterPro" id="IPR002213">
    <property type="entry name" value="UDP_glucos_trans"/>
</dbReference>
<reference evidence="13" key="1">
    <citation type="submission" date="2022-10" db="EMBL/GenBank/DDBJ databases">
        <title>Genome assembly of Pristionchus species.</title>
        <authorList>
            <person name="Yoshida K."/>
            <person name="Sommer R.J."/>
        </authorList>
    </citation>
    <scope>NUCLEOTIDE SEQUENCE [LARGE SCALE GENOMIC DNA]</scope>
    <source>
        <strain evidence="13">RS5460</strain>
    </source>
</reference>
<dbReference type="GO" id="GO:0016020">
    <property type="term" value="C:membrane"/>
    <property type="evidence" value="ECO:0007669"/>
    <property type="project" value="UniProtKB-SubCell"/>
</dbReference>
<name>A0AAN5CX64_9BILA</name>
<gene>
    <name evidence="12" type="ORF">PMAYCL1PPCAC_22926</name>
</gene>
<comment type="catalytic activity">
    <reaction evidence="9 11">
        <text>glucuronate acceptor + UDP-alpha-D-glucuronate = acceptor beta-D-glucuronoside + UDP + H(+)</text>
        <dbReference type="Rhea" id="RHEA:21032"/>
        <dbReference type="ChEBI" id="CHEBI:15378"/>
        <dbReference type="ChEBI" id="CHEBI:58052"/>
        <dbReference type="ChEBI" id="CHEBI:58223"/>
        <dbReference type="ChEBI" id="CHEBI:132367"/>
        <dbReference type="ChEBI" id="CHEBI:132368"/>
        <dbReference type="EC" id="2.4.1.17"/>
    </reaction>
</comment>
<dbReference type="EMBL" id="BTRK01000005">
    <property type="protein sequence ID" value="GMR52731.1"/>
    <property type="molecule type" value="Genomic_DNA"/>
</dbReference>
<proteinExistence type="inferred from homology"/>
<evidence type="ECO:0000256" key="8">
    <source>
        <dbReference type="ARBA" id="ARBA00023136"/>
    </source>
</evidence>
<comment type="caution">
    <text evidence="12">The sequence shown here is derived from an EMBL/GenBank/DDBJ whole genome shotgun (WGS) entry which is preliminary data.</text>
</comment>
<keyword evidence="6 11" id="KW-0732">Signal</keyword>
<dbReference type="PANTHER" id="PTHR48043">
    <property type="entry name" value="EG:EG0003.4 PROTEIN-RELATED"/>
    <property type="match status" value="1"/>
</dbReference>
<accession>A0AAN5CX64</accession>
<keyword evidence="4 10" id="KW-0808">Transferase</keyword>
<keyword evidence="7 11" id="KW-1133">Transmembrane helix</keyword>
<evidence type="ECO:0000256" key="11">
    <source>
        <dbReference type="RuleBase" id="RU362059"/>
    </source>
</evidence>
<dbReference type="PROSITE" id="PS00375">
    <property type="entry name" value="UDPGT"/>
    <property type="match status" value="1"/>
</dbReference>
<dbReference type="Pfam" id="PF00201">
    <property type="entry name" value="UDPGT"/>
    <property type="match status" value="1"/>
</dbReference>
<keyword evidence="8 11" id="KW-0472">Membrane</keyword>
<evidence type="ECO:0000256" key="1">
    <source>
        <dbReference type="ARBA" id="ARBA00004167"/>
    </source>
</evidence>
<protein>
    <recommendedName>
        <fullName evidence="11">UDP-glucuronosyltransferase</fullName>
        <ecNumber evidence="11">2.4.1.17</ecNumber>
    </recommendedName>
</protein>
<evidence type="ECO:0000256" key="7">
    <source>
        <dbReference type="ARBA" id="ARBA00022989"/>
    </source>
</evidence>
<feature type="chain" id="PRO_5042669055" description="UDP-glucuronosyltransferase" evidence="11">
    <location>
        <begin position="19"/>
        <end position="529"/>
    </location>
</feature>
<evidence type="ECO:0000256" key="6">
    <source>
        <dbReference type="ARBA" id="ARBA00022729"/>
    </source>
</evidence>
<dbReference type="EC" id="2.4.1.17" evidence="11"/>
<evidence type="ECO:0000256" key="4">
    <source>
        <dbReference type="ARBA" id="ARBA00022679"/>
    </source>
</evidence>
<dbReference type="PANTHER" id="PTHR48043:SF23">
    <property type="entry name" value="UDP-GLUCURONOSYLTRANSFERASE"/>
    <property type="match status" value="1"/>
</dbReference>
<dbReference type="Gene3D" id="3.40.50.2000">
    <property type="entry name" value="Glycogen Phosphorylase B"/>
    <property type="match status" value="2"/>
</dbReference>
<evidence type="ECO:0000256" key="3">
    <source>
        <dbReference type="ARBA" id="ARBA00022676"/>
    </source>
</evidence>
<evidence type="ECO:0000313" key="12">
    <source>
        <dbReference type="EMBL" id="GMR52731.1"/>
    </source>
</evidence>
<keyword evidence="5 11" id="KW-0812">Transmembrane</keyword>
<dbReference type="CDD" id="cd03784">
    <property type="entry name" value="GT1_Gtf-like"/>
    <property type="match status" value="1"/>
</dbReference>
<organism evidence="12 13">
    <name type="scientific">Pristionchus mayeri</name>
    <dbReference type="NCBI Taxonomy" id="1317129"/>
    <lineage>
        <taxon>Eukaryota</taxon>
        <taxon>Metazoa</taxon>
        <taxon>Ecdysozoa</taxon>
        <taxon>Nematoda</taxon>
        <taxon>Chromadorea</taxon>
        <taxon>Rhabditida</taxon>
        <taxon>Rhabditina</taxon>
        <taxon>Diplogasteromorpha</taxon>
        <taxon>Diplogasteroidea</taxon>
        <taxon>Neodiplogasteridae</taxon>
        <taxon>Pristionchus</taxon>
    </lineage>
</organism>
<evidence type="ECO:0000256" key="9">
    <source>
        <dbReference type="ARBA" id="ARBA00047475"/>
    </source>
</evidence>
<dbReference type="Proteomes" id="UP001328107">
    <property type="component" value="Unassembled WGS sequence"/>
</dbReference>
<comment type="subcellular location">
    <subcellularLocation>
        <location evidence="1 11">Membrane</location>
        <topology evidence="1 11">Single-pass membrane protein</topology>
    </subcellularLocation>
</comment>
<evidence type="ECO:0000313" key="13">
    <source>
        <dbReference type="Proteomes" id="UP001328107"/>
    </source>
</evidence>
<dbReference type="AlphaFoldDB" id="A0AAN5CX64"/>
<evidence type="ECO:0000256" key="10">
    <source>
        <dbReference type="RuleBase" id="RU003718"/>
    </source>
</evidence>
<dbReference type="GO" id="GO:0015020">
    <property type="term" value="F:glucuronosyltransferase activity"/>
    <property type="evidence" value="ECO:0007669"/>
    <property type="project" value="UniProtKB-EC"/>
</dbReference>
<dbReference type="InterPro" id="IPR050271">
    <property type="entry name" value="UDP-glycosyltransferase"/>
</dbReference>
<dbReference type="FunFam" id="3.40.50.2000:FF:000038">
    <property type="entry name" value="UDP-GlucuronosylTransferase"/>
    <property type="match status" value="1"/>
</dbReference>
<feature type="signal peptide" evidence="11">
    <location>
        <begin position="1"/>
        <end position="18"/>
    </location>
</feature>
<feature type="transmembrane region" description="Helical" evidence="11">
    <location>
        <begin position="484"/>
        <end position="512"/>
    </location>
</feature>
<dbReference type="InterPro" id="IPR035595">
    <property type="entry name" value="UDP_glycos_trans_CS"/>
</dbReference>